<feature type="compositionally biased region" description="Low complexity" evidence="2">
    <location>
        <begin position="35"/>
        <end position="71"/>
    </location>
</feature>
<feature type="compositionally biased region" description="Low complexity" evidence="2">
    <location>
        <begin position="646"/>
        <end position="682"/>
    </location>
</feature>
<reference evidence="3 4" key="1">
    <citation type="submission" date="2017-03" db="EMBL/GenBank/DDBJ databases">
        <title>An alternative strategy for trypanosome survival in the mammalian bloodstream revealed through genome and transcriptome analysis of the ubiquitous bovine parasite Trypanosoma (Megatrypanum) theileri.</title>
        <authorList>
            <person name="Kelly S."/>
            <person name="Ivens A."/>
            <person name="Mott A."/>
            <person name="O'Neill E."/>
            <person name="Emms D."/>
            <person name="Macleod O."/>
            <person name="Voorheis P."/>
            <person name="Matthews J."/>
            <person name="Matthews K."/>
            <person name="Carrington M."/>
        </authorList>
    </citation>
    <scope>NUCLEOTIDE SEQUENCE [LARGE SCALE GENOMIC DNA]</scope>
    <source>
        <strain evidence="3">Edinburgh</strain>
    </source>
</reference>
<gene>
    <name evidence="3" type="ORF">TM35_000051720</name>
</gene>
<keyword evidence="4" id="KW-1185">Reference proteome</keyword>
<feature type="compositionally biased region" description="Basic and acidic residues" evidence="2">
    <location>
        <begin position="771"/>
        <end position="783"/>
    </location>
</feature>
<feature type="compositionally biased region" description="Low complexity" evidence="2">
    <location>
        <begin position="249"/>
        <end position="262"/>
    </location>
</feature>
<feature type="compositionally biased region" description="Polar residues" evidence="2">
    <location>
        <begin position="720"/>
        <end position="736"/>
    </location>
</feature>
<feature type="compositionally biased region" description="Low complexity" evidence="2">
    <location>
        <begin position="692"/>
        <end position="706"/>
    </location>
</feature>
<evidence type="ECO:0000256" key="2">
    <source>
        <dbReference type="SAM" id="MobiDB-lite"/>
    </source>
</evidence>
<name>A0A1X0P3T0_9TRYP</name>
<dbReference type="AlphaFoldDB" id="A0A1X0P3T0"/>
<dbReference type="PANTHER" id="PTHR16148">
    <property type="entry name" value="NF-KAPPA-B-REPRESSING FACTOR-RELATED"/>
    <property type="match status" value="1"/>
</dbReference>
<dbReference type="Proteomes" id="UP000192257">
    <property type="component" value="Unassembled WGS sequence"/>
</dbReference>
<proteinExistence type="predicted"/>
<organism evidence="3 4">
    <name type="scientific">Trypanosoma theileri</name>
    <dbReference type="NCBI Taxonomy" id="67003"/>
    <lineage>
        <taxon>Eukaryota</taxon>
        <taxon>Discoba</taxon>
        <taxon>Euglenozoa</taxon>
        <taxon>Kinetoplastea</taxon>
        <taxon>Metakinetoplastina</taxon>
        <taxon>Trypanosomatida</taxon>
        <taxon>Trypanosomatidae</taxon>
        <taxon>Trypanosoma</taxon>
    </lineage>
</organism>
<dbReference type="VEuPathDB" id="TriTrypDB:TM35_000051720"/>
<dbReference type="RefSeq" id="XP_028885642.1">
    <property type="nucleotide sequence ID" value="XM_029022827.1"/>
</dbReference>
<feature type="region of interest" description="Disordered" evidence="2">
    <location>
        <begin position="29"/>
        <end position="77"/>
    </location>
</feature>
<sequence>MTDTTALPMRSTASCLQGFTEHRSIVVGPNRSRSRSSSITNGNTSNINNNYSNNNNNNNNNIHNNNNDNNTGMGLMGTTESRSFRVRVAQSATTNSNNNNNNNRPFNTPTKQPSRGLLEETDVLNYRRGGSIPHELQEPRIDGEDSSYARVRQSLETTLRDREKELAAALQREKTLISRLRVSEETRVLYQLYTQRLLELLRVQEWSHPLPFVKNSEVIDALREAIHSGEIVMMSEDSTHTQESNTDGTISTSMLTSSPSTPASSIQLTNATLLTSAMLESKVTNCLLHLKREKVRRQESMMQTLQTASNTFVEEMEAKLAVLSSALRQVEQRVGEHVATTTVTLQRHVRNTQNNGLCIEQQQEELRRLKQECVRYQREQQRTQGEMTALKDELARLDGDREAALIMHRAAECLEDVRQSVRNAVRGAAHSIEQSTLESNTLKEPFIQSMRVIAVKVEAHADMARTAVRRWQQEYHINNNNNNNNNNNINNNINYNNNNVREAFRTDVDMDAVHRLLLSPPRRVTRSCEQSSLLPRDDNVGNSNLMMLEELARVMKNLCRLLENNARQMETNTAKVTKSIADWEKAIVKQMTDIWECMRAGLLEHGVIPPTSTQHRQLCGEAPLALGDHHYTDGSTTAASTHIHHINSSSNSHSDNNTSTNININHNQHHNSSNSNNNNNTNRGSVLPLSQTNYTNNTTTTTTTTTVAAPPSKVIMGRNGSISTSCGHTHSMSGVPSYSSSTNASRATSAMTSSAAPSWNLPSAVLCEVERTPDSRSHRDKDFLSPPSINVSRAPTPPPPSFQSQGLRTATNLFQHQQQDRIVDISPCKIPSSGNGLSTVPRLHYTREIENLESNSARSVSGAILPRRTQTFS</sequence>
<evidence type="ECO:0000313" key="3">
    <source>
        <dbReference type="EMBL" id="ORC91576.1"/>
    </source>
</evidence>
<feature type="region of interest" description="Disordered" evidence="2">
    <location>
        <begin position="237"/>
        <end position="262"/>
    </location>
</feature>
<dbReference type="PANTHER" id="PTHR16148:SF14">
    <property type="entry name" value="MYND-TYPE DOMAIN-CONTAINING PROTEIN"/>
    <property type="match status" value="1"/>
</dbReference>
<feature type="coiled-coil region" evidence="1">
    <location>
        <begin position="545"/>
        <end position="572"/>
    </location>
</feature>
<dbReference type="EMBL" id="NBCO01000005">
    <property type="protein sequence ID" value="ORC91576.1"/>
    <property type="molecule type" value="Genomic_DNA"/>
</dbReference>
<feature type="coiled-coil region" evidence="1">
    <location>
        <begin position="359"/>
        <end position="393"/>
    </location>
</feature>
<evidence type="ECO:0000313" key="4">
    <source>
        <dbReference type="Proteomes" id="UP000192257"/>
    </source>
</evidence>
<feature type="region of interest" description="Disordered" evidence="2">
    <location>
        <begin position="92"/>
        <end position="114"/>
    </location>
</feature>
<feature type="region of interest" description="Disordered" evidence="2">
    <location>
        <begin position="646"/>
        <end position="743"/>
    </location>
</feature>
<keyword evidence="1" id="KW-0175">Coiled coil</keyword>
<protein>
    <submittedName>
        <fullName evidence="3">Uncharacterized protein</fullName>
    </submittedName>
</protein>
<dbReference type="OrthoDB" id="246789at2759"/>
<accession>A0A1X0P3T0</accession>
<evidence type="ECO:0000256" key="1">
    <source>
        <dbReference type="SAM" id="Coils"/>
    </source>
</evidence>
<feature type="compositionally biased region" description="Low complexity" evidence="2">
    <location>
        <begin position="93"/>
        <end position="110"/>
    </location>
</feature>
<feature type="region of interest" description="Disordered" evidence="2">
    <location>
        <begin position="771"/>
        <end position="805"/>
    </location>
</feature>
<dbReference type="GeneID" id="39982607"/>
<comment type="caution">
    <text evidence="3">The sequence shown here is derived from an EMBL/GenBank/DDBJ whole genome shotgun (WGS) entry which is preliminary data.</text>
</comment>